<organism evidence="1 2">
    <name type="scientific">Castanea mollissima</name>
    <name type="common">Chinese chestnut</name>
    <dbReference type="NCBI Taxonomy" id="60419"/>
    <lineage>
        <taxon>Eukaryota</taxon>
        <taxon>Viridiplantae</taxon>
        <taxon>Streptophyta</taxon>
        <taxon>Embryophyta</taxon>
        <taxon>Tracheophyta</taxon>
        <taxon>Spermatophyta</taxon>
        <taxon>Magnoliopsida</taxon>
        <taxon>eudicotyledons</taxon>
        <taxon>Gunneridae</taxon>
        <taxon>Pentapetalae</taxon>
        <taxon>rosids</taxon>
        <taxon>fabids</taxon>
        <taxon>Fagales</taxon>
        <taxon>Fagaceae</taxon>
        <taxon>Castanea</taxon>
    </lineage>
</organism>
<proteinExistence type="predicted"/>
<dbReference type="Proteomes" id="UP000737018">
    <property type="component" value="Unassembled WGS sequence"/>
</dbReference>
<dbReference type="OrthoDB" id="10619658at2759"/>
<comment type="caution">
    <text evidence="1">The sequence shown here is derived from an EMBL/GenBank/DDBJ whole genome shotgun (WGS) entry which is preliminary data.</text>
</comment>
<evidence type="ECO:0000313" key="1">
    <source>
        <dbReference type="EMBL" id="KAF3946314.1"/>
    </source>
</evidence>
<accession>A0A8J4QFE1</accession>
<reference evidence="1" key="1">
    <citation type="submission" date="2020-03" db="EMBL/GenBank/DDBJ databases">
        <title>Castanea mollissima Vanexum genome sequencing.</title>
        <authorList>
            <person name="Staton M."/>
        </authorList>
    </citation>
    <scope>NUCLEOTIDE SEQUENCE</scope>
    <source>
        <tissue evidence="1">Leaf</tissue>
    </source>
</reference>
<sequence length="81" mass="9103">MFKSAVLHLFPYDSAALLLFHSKSAATPTILSCFILNTLTLKLTLIMFPNDFDHVFVFGGKEEVKQRMLKLHLIGGFDSSK</sequence>
<dbReference type="AlphaFoldDB" id="A0A8J4QFE1"/>
<keyword evidence="2" id="KW-1185">Reference proteome</keyword>
<name>A0A8J4QFE1_9ROSI</name>
<gene>
    <name evidence="1" type="ORF">CMV_027406</name>
</gene>
<protein>
    <submittedName>
        <fullName evidence="1">Uncharacterized protein</fullName>
    </submittedName>
</protein>
<dbReference type="EMBL" id="JRKL02009497">
    <property type="protein sequence ID" value="KAF3946314.1"/>
    <property type="molecule type" value="Genomic_DNA"/>
</dbReference>
<evidence type="ECO:0000313" key="2">
    <source>
        <dbReference type="Proteomes" id="UP000737018"/>
    </source>
</evidence>